<keyword evidence="1" id="KW-0812">Transmembrane</keyword>
<evidence type="ECO:0000313" key="3">
    <source>
        <dbReference type="Proteomes" id="UP000254079"/>
    </source>
</evidence>
<dbReference type="EMBL" id="UGCP01000002">
    <property type="protein sequence ID" value="STI86206.1"/>
    <property type="molecule type" value="Genomic_DNA"/>
</dbReference>
<evidence type="ECO:0000313" key="2">
    <source>
        <dbReference type="EMBL" id="STI86206.1"/>
    </source>
</evidence>
<dbReference type="Gene3D" id="1.20.1250.20">
    <property type="entry name" value="MFS general substrate transporter like domains"/>
    <property type="match status" value="1"/>
</dbReference>
<evidence type="ECO:0000256" key="1">
    <source>
        <dbReference type="SAM" id="Phobius"/>
    </source>
</evidence>
<keyword evidence="1" id="KW-1133">Transmembrane helix</keyword>
<dbReference type="Proteomes" id="UP000254079">
    <property type="component" value="Unassembled WGS sequence"/>
</dbReference>
<accession>A0A376U9P5</accession>
<gene>
    <name evidence="2" type="primary">narU_3</name>
    <name evidence="2" type="ORF">NCTC8622_05323</name>
</gene>
<feature type="transmembrane region" description="Helical" evidence="1">
    <location>
        <begin position="37"/>
        <end position="54"/>
    </location>
</feature>
<sequence length="107" mass="11621">MQLVAPLVIFVPVFAFLGVNGVPQADGSVMSLANAAWIWVPLLAIATIAAWSGMNDIASSRASIADQLPVLQRLHLWLLSLLYLATFGSLSVFLRVLPCWQKPSSRM</sequence>
<dbReference type="InterPro" id="IPR036259">
    <property type="entry name" value="MFS_trans_sf"/>
</dbReference>
<dbReference type="AlphaFoldDB" id="A0A376U9P5"/>
<protein>
    <submittedName>
        <fullName evidence="2">Nitrite extrusion protein 2</fullName>
    </submittedName>
</protein>
<reference evidence="2 3" key="1">
    <citation type="submission" date="2018-06" db="EMBL/GenBank/DDBJ databases">
        <authorList>
            <consortium name="Pathogen Informatics"/>
            <person name="Doyle S."/>
        </authorList>
    </citation>
    <scope>NUCLEOTIDE SEQUENCE [LARGE SCALE GENOMIC DNA]</scope>
    <source>
        <strain evidence="2 3">NCTC8622</strain>
    </source>
</reference>
<organism evidence="2 3">
    <name type="scientific">Escherichia coli</name>
    <dbReference type="NCBI Taxonomy" id="562"/>
    <lineage>
        <taxon>Bacteria</taxon>
        <taxon>Pseudomonadati</taxon>
        <taxon>Pseudomonadota</taxon>
        <taxon>Gammaproteobacteria</taxon>
        <taxon>Enterobacterales</taxon>
        <taxon>Enterobacteriaceae</taxon>
        <taxon>Escherichia</taxon>
    </lineage>
</organism>
<keyword evidence="1" id="KW-0472">Membrane</keyword>
<name>A0A376U9P5_ECOLX</name>
<proteinExistence type="predicted"/>
<feature type="transmembrane region" description="Helical" evidence="1">
    <location>
        <begin position="74"/>
        <end position="97"/>
    </location>
</feature>